<dbReference type="EMBL" id="JACJVR010000015">
    <property type="protein sequence ID" value="MBB6690651.1"/>
    <property type="molecule type" value="Genomic_DNA"/>
</dbReference>
<dbReference type="AlphaFoldDB" id="A0A841TXI4"/>
<dbReference type="Pfam" id="PF00756">
    <property type="entry name" value="Esterase"/>
    <property type="match status" value="1"/>
</dbReference>
<proteinExistence type="predicted"/>
<dbReference type="PANTHER" id="PTHR48098">
    <property type="entry name" value="ENTEROCHELIN ESTERASE-RELATED"/>
    <property type="match status" value="1"/>
</dbReference>
<dbReference type="InterPro" id="IPR050583">
    <property type="entry name" value="Mycobacterial_A85_antigen"/>
</dbReference>
<gene>
    <name evidence="1" type="ORF">H7B90_04460</name>
</gene>
<accession>A0A841TXI4</accession>
<dbReference type="InterPro" id="IPR000801">
    <property type="entry name" value="Esterase-like"/>
</dbReference>
<reference evidence="1 2" key="1">
    <citation type="submission" date="2020-08" db="EMBL/GenBank/DDBJ databases">
        <title>Cohnella phylogeny.</title>
        <authorList>
            <person name="Dunlap C."/>
        </authorList>
    </citation>
    <scope>NUCLEOTIDE SEQUENCE [LARGE SCALE GENOMIC DNA]</scope>
    <source>
        <strain evidence="1 2">DSM 25239</strain>
    </source>
</reference>
<protein>
    <submittedName>
        <fullName evidence="1">Esterase family protein</fullName>
    </submittedName>
</protein>
<organism evidence="1 2">
    <name type="scientific">Cohnella xylanilytica</name>
    <dbReference type="NCBI Taxonomy" id="557555"/>
    <lineage>
        <taxon>Bacteria</taxon>
        <taxon>Bacillati</taxon>
        <taxon>Bacillota</taxon>
        <taxon>Bacilli</taxon>
        <taxon>Bacillales</taxon>
        <taxon>Paenibacillaceae</taxon>
        <taxon>Cohnella</taxon>
    </lineage>
</organism>
<evidence type="ECO:0000313" key="2">
    <source>
        <dbReference type="Proteomes" id="UP000553776"/>
    </source>
</evidence>
<sequence>MASSSAIRTVECFKSASLNNERRLFVYLPPGYDREAGRRYPVLYMHAGQRAFAPQAPGAESWNVHLAADRLIEAGAMEPILIVAIAHVRPVVSNEYYHFIVPAEEAPGISCAGLAYEDFLLNEVKPYIDARFRTLPGPGHTGLMGSSAGALSTYHIGLRNPDVFGKLAMLSPYFVKARLDERSPSGLQEEVLYRRHRAGPDQKVWLDIGDAEGLFLPRHVLGVVRELQEDGLRRGENIAFLEQPEAAHQEADWGERVHLPLLFLFGRIGRLVSLELVGRTRIGLEGGHRVRVNALLRYDSGFARTVLDGEYAVENPDVLEVLPDGTVVPKKPGTTAVTLAACGLTATAVFEVVPELSTTVRVEMTADVPPEEEPADAIYGGMGMRLVRADDGRYAGRFAVPRDSGYRFRFTRGFRRFETRADGGALPNRAFRASDDTVLHYKVDRWEDASSRTAERRSLAGPAF</sequence>
<dbReference type="SUPFAM" id="SSF53474">
    <property type="entry name" value="alpha/beta-Hydrolases"/>
    <property type="match status" value="1"/>
</dbReference>
<dbReference type="InterPro" id="IPR029058">
    <property type="entry name" value="AB_hydrolase_fold"/>
</dbReference>
<dbReference type="RefSeq" id="WP_185134683.1">
    <property type="nucleotide sequence ID" value="NZ_JACJVR010000015.1"/>
</dbReference>
<comment type="caution">
    <text evidence="1">The sequence shown here is derived from an EMBL/GenBank/DDBJ whole genome shotgun (WGS) entry which is preliminary data.</text>
</comment>
<dbReference type="Proteomes" id="UP000553776">
    <property type="component" value="Unassembled WGS sequence"/>
</dbReference>
<dbReference type="Gene3D" id="3.40.50.1820">
    <property type="entry name" value="alpha/beta hydrolase"/>
    <property type="match status" value="1"/>
</dbReference>
<name>A0A841TXI4_9BACL</name>
<dbReference type="PANTHER" id="PTHR48098:SF6">
    <property type="entry name" value="FERRI-BACILLIBACTIN ESTERASE BESA"/>
    <property type="match status" value="1"/>
</dbReference>
<evidence type="ECO:0000313" key="1">
    <source>
        <dbReference type="EMBL" id="MBB6690651.1"/>
    </source>
</evidence>
<keyword evidence="2" id="KW-1185">Reference proteome</keyword>